<evidence type="ECO:0000256" key="1">
    <source>
        <dbReference type="ARBA" id="ARBA00022691"/>
    </source>
</evidence>
<dbReference type="Gene3D" id="3.20.20.70">
    <property type="entry name" value="Aldolase class I"/>
    <property type="match status" value="1"/>
</dbReference>
<dbReference type="InterPro" id="IPR006638">
    <property type="entry name" value="Elp3/MiaA/NifB-like_rSAM"/>
</dbReference>
<keyword evidence="4" id="KW-0411">Iron-sulfur</keyword>
<dbReference type="AlphaFoldDB" id="A0A2U3JWT8"/>
<organism evidence="6 7">
    <name type="scientific">Candidatus Desulfosporosinus infrequens</name>
    <dbReference type="NCBI Taxonomy" id="2043169"/>
    <lineage>
        <taxon>Bacteria</taxon>
        <taxon>Bacillati</taxon>
        <taxon>Bacillota</taxon>
        <taxon>Clostridia</taxon>
        <taxon>Eubacteriales</taxon>
        <taxon>Desulfitobacteriaceae</taxon>
        <taxon>Desulfosporosinus</taxon>
    </lineage>
</organism>
<evidence type="ECO:0000259" key="5">
    <source>
        <dbReference type="PROSITE" id="PS51918"/>
    </source>
</evidence>
<dbReference type="PANTHER" id="PTHR43726">
    <property type="entry name" value="3-METHYLORNITHINE SYNTHASE"/>
    <property type="match status" value="1"/>
</dbReference>
<proteinExistence type="predicted"/>
<evidence type="ECO:0000256" key="4">
    <source>
        <dbReference type="ARBA" id="ARBA00023014"/>
    </source>
</evidence>
<keyword evidence="2" id="KW-0479">Metal-binding</keyword>
<keyword evidence="1" id="KW-0949">S-adenosyl-L-methionine</keyword>
<evidence type="ECO:0000256" key="3">
    <source>
        <dbReference type="ARBA" id="ARBA00023004"/>
    </source>
</evidence>
<dbReference type="PROSITE" id="PS51918">
    <property type="entry name" value="RADICAL_SAM"/>
    <property type="match status" value="1"/>
</dbReference>
<evidence type="ECO:0000313" key="6">
    <source>
        <dbReference type="EMBL" id="SPF31902.1"/>
    </source>
</evidence>
<dbReference type="EMBL" id="OMOF01000013">
    <property type="protein sequence ID" value="SPF31902.1"/>
    <property type="molecule type" value="Genomic_DNA"/>
</dbReference>
<keyword evidence="3" id="KW-0408">Iron</keyword>
<gene>
    <name evidence="6" type="ORF">SBF1_110028</name>
</gene>
<dbReference type="PANTHER" id="PTHR43726:SF1">
    <property type="entry name" value="BIOTIN SYNTHASE"/>
    <property type="match status" value="1"/>
</dbReference>
<name>A0A2U3JWT8_9FIRM</name>
<dbReference type="Pfam" id="PF04055">
    <property type="entry name" value="Radical_SAM"/>
    <property type="match status" value="1"/>
</dbReference>
<sequence>MTDELISILEKSKTEPINREEALYILQNTEDEQSASKLLEAAVYVREHELGNVFKLVGGIASVLPCNLKPNCIYCPYWRDSEKKQLSTEEIVKAVGYIRSHDIKDFHLSGGTTLGSEGLDVLSIVEAIRKAGFDDVEIDVNCGAAMSLETLKKLKPLGVKKVGAVFETLNPEVFRKMKPGDSLEAKKKFAWLIGEAGLGLGTGILAGLSPEETKYQDYVDFLFEVKGYPHLVSLYVSKFYPFDTTILRGQPACPDEEASRVIALTRLVLRTINITGAQGWTKSKLVSPLEAGAGNTVGAIHITRTPDYFDVAKRGSDFTYLDNLEYRNSIDKIKQFYETKGIQLTT</sequence>
<dbReference type="Proteomes" id="UP000238916">
    <property type="component" value="Unassembled WGS sequence"/>
</dbReference>
<protein>
    <recommendedName>
        <fullName evidence="5">Radical SAM core domain-containing protein</fullName>
    </recommendedName>
</protein>
<dbReference type="SMART" id="SM00729">
    <property type="entry name" value="Elp3"/>
    <property type="match status" value="1"/>
</dbReference>
<dbReference type="InterPro" id="IPR013785">
    <property type="entry name" value="Aldolase_TIM"/>
</dbReference>
<dbReference type="InterPro" id="IPR007197">
    <property type="entry name" value="rSAM"/>
</dbReference>
<feature type="domain" description="Radical SAM core" evidence="5">
    <location>
        <begin position="52"/>
        <end position="277"/>
    </location>
</feature>
<dbReference type="SFLD" id="SFLDS00029">
    <property type="entry name" value="Radical_SAM"/>
    <property type="match status" value="1"/>
</dbReference>
<dbReference type="InterPro" id="IPR034422">
    <property type="entry name" value="HydE/PylB-like"/>
</dbReference>
<evidence type="ECO:0000313" key="7">
    <source>
        <dbReference type="Proteomes" id="UP000238916"/>
    </source>
</evidence>
<dbReference type="SUPFAM" id="SSF102114">
    <property type="entry name" value="Radical SAM enzymes"/>
    <property type="match status" value="1"/>
</dbReference>
<dbReference type="OrthoDB" id="9802027at2"/>
<dbReference type="InterPro" id="IPR058240">
    <property type="entry name" value="rSAM_sf"/>
</dbReference>
<accession>A0A2U3JWT8</accession>
<dbReference type="GO" id="GO:0051536">
    <property type="term" value="F:iron-sulfur cluster binding"/>
    <property type="evidence" value="ECO:0007669"/>
    <property type="project" value="UniProtKB-KW"/>
</dbReference>
<dbReference type="SFLD" id="SFLDG01060">
    <property type="entry name" value="BATS_domain_containing"/>
    <property type="match status" value="1"/>
</dbReference>
<dbReference type="GO" id="GO:0046872">
    <property type="term" value="F:metal ion binding"/>
    <property type="evidence" value="ECO:0007669"/>
    <property type="project" value="UniProtKB-KW"/>
</dbReference>
<dbReference type="CDD" id="cd01335">
    <property type="entry name" value="Radical_SAM"/>
    <property type="match status" value="1"/>
</dbReference>
<reference evidence="7" key="1">
    <citation type="submission" date="2018-02" db="EMBL/GenBank/DDBJ databases">
        <authorList>
            <person name="Hausmann B."/>
        </authorList>
    </citation>
    <scope>NUCLEOTIDE SEQUENCE [LARGE SCALE GENOMIC DNA]</scope>
    <source>
        <strain evidence="7">Peat soil MAG SbF1</strain>
    </source>
</reference>
<evidence type="ECO:0000256" key="2">
    <source>
        <dbReference type="ARBA" id="ARBA00022723"/>
    </source>
</evidence>
<dbReference type="GO" id="GO:0016740">
    <property type="term" value="F:transferase activity"/>
    <property type="evidence" value="ECO:0007669"/>
    <property type="project" value="TreeGrafter"/>
</dbReference>